<evidence type="ECO:0000259" key="6">
    <source>
        <dbReference type="SMART" id="SM00062"/>
    </source>
</evidence>
<organism evidence="8 9">
    <name type="scientific">Klebsiella indica</name>
    <dbReference type="NCBI Taxonomy" id="2582917"/>
    <lineage>
        <taxon>Bacteria</taxon>
        <taxon>Pseudomonadati</taxon>
        <taxon>Pseudomonadota</taxon>
        <taxon>Gammaproteobacteria</taxon>
        <taxon>Enterobacterales</taxon>
        <taxon>Enterobacteriaceae</taxon>
        <taxon>Klebsiella/Raoultella group</taxon>
        <taxon>Klebsiella</taxon>
    </lineage>
</organism>
<dbReference type="SUPFAM" id="SSF53850">
    <property type="entry name" value="Periplasmic binding protein-like II"/>
    <property type="match status" value="1"/>
</dbReference>
<evidence type="ECO:0000313" key="9">
    <source>
        <dbReference type="Proteomes" id="UP000307430"/>
    </source>
</evidence>
<comment type="subcellular location">
    <subcellularLocation>
        <location evidence="1">Cell envelope</location>
    </subcellularLocation>
</comment>
<dbReference type="InterPro" id="IPR018313">
    <property type="entry name" value="SBP_3_CS"/>
</dbReference>
<keyword evidence="3 5" id="KW-0732">Signal</keyword>
<feature type="chain" id="PRO_5024388625" evidence="5">
    <location>
        <begin position="27"/>
        <end position="258"/>
    </location>
</feature>
<evidence type="ECO:0000256" key="1">
    <source>
        <dbReference type="ARBA" id="ARBA00004196"/>
    </source>
</evidence>
<dbReference type="Gene3D" id="3.40.190.10">
    <property type="entry name" value="Periplasmic binding protein-like II"/>
    <property type="match status" value="2"/>
</dbReference>
<feature type="domain" description="Solute-binding protein family 3/N-terminal" evidence="6">
    <location>
        <begin position="38"/>
        <end position="257"/>
    </location>
</feature>
<evidence type="ECO:0000313" key="8">
    <source>
        <dbReference type="EMBL" id="TLV21989.1"/>
    </source>
</evidence>
<proteinExistence type="inferred from homology"/>
<dbReference type="PANTHER" id="PTHR35936">
    <property type="entry name" value="MEMBRANE-BOUND LYTIC MUREIN TRANSGLYCOSYLASE F"/>
    <property type="match status" value="1"/>
</dbReference>
<dbReference type="SMART" id="SM00062">
    <property type="entry name" value="PBPb"/>
    <property type="match status" value="1"/>
</dbReference>
<dbReference type="InterPro" id="IPR001320">
    <property type="entry name" value="Iontro_rcpt_C"/>
</dbReference>
<dbReference type="PROSITE" id="PS01039">
    <property type="entry name" value="SBP_BACTERIAL_3"/>
    <property type="match status" value="1"/>
</dbReference>
<dbReference type="RefSeq" id="WP_138359845.1">
    <property type="nucleotide sequence ID" value="NZ_JBCIVH010000021.1"/>
</dbReference>
<evidence type="ECO:0000259" key="7">
    <source>
        <dbReference type="SMART" id="SM00079"/>
    </source>
</evidence>
<dbReference type="Proteomes" id="UP000307430">
    <property type="component" value="Unassembled WGS sequence"/>
</dbReference>
<comment type="caution">
    <text evidence="8">The sequence shown here is derived from an EMBL/GenBank/DDBJ whole genome shotgun (WGS) entry which is preliminary data.</text>
</comment>
<evidence type="ECO:0000256" key="2">
    <source>
        <dbReference type="ARBA" id="ARBA00010333"/>
    </source>
</evidence>
<name>A0A5R9LMN7_9ENTR</name>
<dbReference type="CDD" id="cd13530">
    <property type="entry name" value="PBP2_peptides_like"/>
    <property type="match status" value="1"/>
</dbReference>
<feature type="domain" description="Ionotropic glutamate receptor C-terminal" evidence="7">
    <location>
        <begin position="38"/>
        <end position="257"/>
    </location>
</feature>
<dbReference type="GO" id="GO:0016020">
    <property type="term" value="C:membrane"/>
    <property type="evidence" value="ECO:0007669"/>
    <property type="project" value="InterPro"/>
</dbReference>
<dbReference type="InterPro" id="IPR001638">
    <property type="entry name" value="Solute-binding_3/MltF_N"/>
</dbReference>
<evidence type="ECO:0000256" key="4">
    <source>
        <dbReference type="RuleBase" id="RU003744"/>
    </source>
</evidence>
<dbReference type="GO" id="GO:0015276">
    <property type="term" value="F:ligand-gated monoatomic ion channel activity"/>
    <property type="evidence" value="ECO:0007669"/>
    <property type="project" value="InterPro"/>
</dbReference>
<dbReference type="AlphaFoldDB" id="A0A5R9LMN7"/>
<reference evidence="8 9" key="1">
    <citation type="submission" date="2019-05" db="EMBL/GenBank/DDBJ databases">
        <title>Genome sequence of Klebsiella sp strain TOUT106.</title>
        <authorList>
            <person name="Rahi P."/>
            <person name="Chaudhari D."/>
        </authorList>
    </citation>
    <scope>NUCLEOTIDE SEQUENCE [LARGE SCALE GENOMIC DNA]</scope>
    <source>
        <strain evidence="8 9">TOUT106</strain>
    </source>
</reference>
<comment type="similarity">
    <text evidence="2 4">Belongs to the bacterial solute-binding protein 3 family.</text>
</comment>
<accession>A0A5R9LMN7</accession>
<evidence type="ECO:0000256" key="5">
    <source>
        <dbReference type="SAM" id="SignalP"/>
    </source>
</evidence>
<dbReference type="SMART" id="SM00079">
    <property type="entry name" value="PBPe"/>
    <property type="match status" value="1"/>
</dbReference>
<dbReference type="Pfam" id="PF00497">
    <property type="entry name" value="SBP_bac_3"/>
    <property type="match status" value="1"/>
</dbReference>
<dbReference type="EMBL" id="VCHQ01000006">
    <property type="protein sequence ID" value="TLV21989.1"/>
    <property type="molecule type" value="Genomic_DNA"/>
</dbReference>
<dbReference type="GO" id="GO:0030288">
    <property type="term" value="C:outer membrane-bounded periplasmic space"/>
    <property type="evidence" value="ECO:0007669"/>
    <property type="project" value="UniProtKB-ARBA"/>
</dbReference>
<protein>
    <submittedName>
        <fullName evidence="8">Amino acid ABC transporter substrate-binding protein</fullName>
    </submittedName>
</protein>
<dbReference type="PANTHER" id="PTHR35936:SF17">
    <property type="entry name" value="ARGININE-BINDING EXTRACELLULAR PROTEIN ARTP"/>
    <property type="match status" value="1"/>
</dbReference>
<gene>
    <name evidence="8" type="ORF">FE839_05565</name>
</gene>
<keyword evidence="9" id="KW-1185">Reference proteome</keyword>
<sequence length="258" mass="28249">MLHLKKILLFSFSFILLAMLSRMANADDGLAKIKQRGSLIVATGNYKPFEYYDDNNQLVGYDIDIARAVAKKIGVKLKVEDMQFTALIPSVQSGHADMVIAAMYITDTRKKVADFSQPYLKTGMVFVTRSDNTTVTNAASLKGLTVGVKSGATSEQIAHQLNKDIPFTIKTYQDTAQQTMDLANGRLDVTINDLLNQLELNKVFPQVKIVGKPFTEAALGIAVAKGNTSLLSIINAVIAEQKANGEAESLYKKWIIGQ</sequence>
<feature type="signal peptide" evidence="5">
    <location>
        <begin position="1"/>
        <end position="26"/>
    </location>
</feature>
<evidence type="ECO:0000256" key="3">
    <source>
        <dbReference type="ARBA" id="ARBA00022729"/>
    </source>
</evidence>